<feature type="compositionally biased region" description="Acidic residues" evidence="2">
    <location>
        <begin position="29"/>
        <end position="48"/>
    </location>
</feature>
<gene>
    <name evidence="5" type="ORF">K443DRAFT_318427</name>
</gene>
<dbReference type="Gene3D" id="3.40.50.300">
    <property type="entry name" value="P-loop containing nucleotide triphosphate hydrolases"/>
    <property type="match status" value="1"/>
</dbReference>
<dbReference type="Proteomes" id="UP000054477">
    <property type="component" value="Unassembled WGS sequence"/>
</dbReference>
<reference evidence="6" key="2">
    <citation type="submission" date="2015-01" db="EMBL/GenBank/DDBJ databases">
        <title>Evolutionary Origins and Diversification of the Mycorrhizal Mutualists.</title>
        <authorList>
            <consortium name="DOE Joint Genome Institute"/>
            <consortium name="Mycorrhizal Genomics Consortium"/>
            <person name="Kohler A."/>
            <person name="Kuo A."/>
            <person name="Nagy L.G."/>
            <person name="Floudas D."/>
            <person name="Copeland A."/>
            <person name="Barry K.W."/>
            <person name="Cichocki N."/>
            <person name="Veneault-Fourrey C."/>
            <person name="LaButti K."/>
            <person name="Lindquist E.A."/>
            <person name="Lipzen A."/>
            <person name="Lundell T."/>
            <person name="Morin E."/>
            <person name="Murat C."/>
            <person name="Riley R."/>
            <person name="Ohm R."/>
            <person name="Sun H."/>
            <person name="Tunlid A."/>
            <person name="Henrissat B."/>
            <person name="Grigoriev I.V."/>
            <person name="Hibbett D.S."/>
            <person name="Martin F."/>
        </authorList>
    </citation>
    <scope>NUCLEOTIDE SEQUENCE [LARGE SCALE GENOMIC DNA]</scope>
    <source>
        <strain evidence="6">LaAM-08-1</strain>
    </source>
</reference>
<dbReference type="InterPro" id="IPR027417">
    <property type="entry name" value="P-loop_NTPase"/>
</dbReference>
<dbReference type="AlphaFoldDB" id="A0A0C9XWI9"/>
<evidence type="ECO:0000256" key="3">
    <source>
        <dbReference type="SAM" id="Phobius"/>
    </source>
</evidence>
<evidence type="ECO:0000259" key="4">
    <source>
        <dbReference type="Pfam" id="PF24883"/>
    </source>
</evidence>
<dbReference type="EMBL" id="KN838556">
    <property type="protein sequence ID" value="KIK05944.1"/>
    <property type="molecule type" value="Genomic_DNA"/>
</dbReference>
<keyword evidence="3" id="KW-0472">Membrane</keyword>
<name>A0A0C9XWI9_9AGAR</name>
<feature type="region of interest" description="Disordered" evidence="2">
    <location>
        <begin position="1"/>
        <end position="67"/>
    </location>
</feature>
<evidence type="ECO:0000256" key="1">
    <source>
        <dbReference type="ARBA" id="ARBA00022737"/>
    </source>
</evidence>
<accession>A0A0C9XWI9</accession>
<evidence type="ECO:0000256" key="2">
    <source>
        <dbReference type="SAM" id="MobiDB-lite"/>
    </source>
</evidence>
<dbReference type="STRING" id="1095629.A0A0C9XWI9"/>
<feature type="transmembrane region" description="Helical" evidence="3">
    <location>
        <begin position="842"/>
        <end position="859"/>
    </location>
</feature>
<dbReference type="HOGENOM" id="CLU_332049_0_0_1"/>
<dbReference type="SUPFAM" id="SSF52540">
    <property type="entry name" value="P-loop containing nucleoside triphosphate hydrolases"/>
    <property type="match status" value="1"/>
</dbReference>
<keyword evidence="1" id="KW-0677">Repeat</keyword>
<dbReference type="OrthoDB" id="4760524at2759"/>
<proteinExistence type="predicted"/>
<keyword evidence="3" id="KW-0812">Transmembrane</keyword>
<dbReference type="Pfam" id="PF24883">
    <property type="entry name" value="NPHP3_N"/>
    <property type="match status" value="1"/>
</dbReference>
<feature type="domain" description="Nephrocystin 3-like N-terminal" evidence="4">
    <location>
        <begin position="67"/>
        <end position="227"/>
    </location>
</feature>
<keyword evidence="6" id="KW-1185">Reference proteome</keyword>
<reference evidence="5 6" key="1">
    <citation type="submission" date="2014-04" db="EMBL/GenBank/DDBJ databases">
        <authorList>
            <consortium name="DOE Joint Genome Institute"/>
            <person name="Kuo A."/>
            <person name="Kohler A."/>
            <person name="Nagy L.G."/>
            <person name="Floudas D."/>
            <person name="Copeland A."/>
            <person name="Barry K.W."/>
            <person name="Cichocki N."/>
            <person name="Veneault-Fourrey C."/>
            <person name="LaButti K."/>
            <person name="Lindquist E.A."/>
            <person name="Lipzen A."/>
            <person name="Lundell T."/>
            <person name="Morin E."/>
            <person name="Murat C."/>
            <person name="Sun H."/>
            <person name="Tunlid A."/>
            <person name="Henrissat B."/>
            <person name="Grigoriev I.V."/>
            <person name="Hibbett D.S."/>
            <person name="Martin F."/>
            <person name="Nordberg H.P."/>
            <person name="Cantor M.N."/>
            <person name="Hua S.X."/>
        </authorList>
    </citation>
    <scope>NUCLEOTIDE SEQUENCE [LARGE SCALE GENOMIC DNA]</scope>
    <source>
        <strain evidence="5 6">LaAM-08-1</strain>
    </source>
</reference>
<protein>
    <recommendedName>
        <fullName evidence="4">Nephrocystin 3-like N-terminal domain-containing protein</fullName>
    </recommendedName>
</protein>
<dbReference type="InterPro" id="IPR056884">
    <property type="entry name" value="NPHP3-like_N"/>
</dbReference>
<sequence>MTWHTGDTDRGDDESNSAGKGDSGGKEDSDGEFGDNDGQGDGDGQGDSESERDSGSEADEADGDNGKQKKSILWLHAPAGAGKSAIAQSIAELCCSAKPSSLAASFFFSRNVAERNTEKYLAATLAYQIAVSIPAARPFIENVVQQDPCIFSRSLEAQFTKLIAEPLVEATVIDSLGSKCPTLILLDGLDECIGNNDGEEKQCAIIKAIYTCLTCFDISLQFLIASRPEPHIRNVFKQPDILSISHYLELDDSFDPDQDIGIFLRAEFFRIRAYHPLMASIADWPSETVLGHLVCESSQQFIYAATVIKFVGDPRHNPIQRLDMVLQPYTETQPSPFTSLDTLYRQVLDSAQPEHIDAILTLFSIALQNKKWLGPTLANIANIMGLSVQDIHLLLYDLHSIVKVSGADSQVEFFHASFPSFLESETRAGSYYISGRGRCTQVIQLVLLVVLDQQCDCAIYPMHCIHCHHGWAYRSWFSYLSDLEPTPTLLEQLEQFLVKVLKDFESRPDMCPNIWQVKTTLCAIVSVIAWLQSPLNFPCIPKSSGKKILNGFLGLFDKTCKKLIYMAIMNLAHQAGQPTCLSDILFSLSFHMACRHMQNDILFEDIQLVLVYMGQIYSSANLPTAINILKKITFSFDYLDLSSPYEKGTINLLEDFFADPSRSAEFFLGGINAQMAVWSLTSLIGDPQKYEVANQPLPPNQIGITYHLHGLFCIYHLSHASISLPLLVKFPTINPKKLRIWDGDSDSNCGGSGSDCKGSNSNCEESDLNCERSEDQLPSKAITSICKECQESGDQLNKAVTQFLLRNSKACELSLPLQKQITGKAWYFEILNFCHCFQLKDIYFPLTVVFLIYGMWTMHRYM</sequence>
<evidence type="ECO:0000313" key="5">
    <source>
        <dbReference type="EMBL" id="KIK05944.1"/>
    </source>
</evidence>
<organism evidence="5 6">
    <name type="scientific">Laccaria amethystina LaAM-08-1</name>
    <dbReference type="NCBI Taxonomy" id="1095629"/>
    <lineage>
        <taxon>Eukaryota</taxon>
        <taxon>Fungi</taxon>
        <taxon>Dikarya</taxon>
        <taxon>Basidiomycota</taxon>
        <taxon>Agaricomycotina</taxon>
        <taxon>Agaricomycetes</taxon>
        <taxon>Agaricomycetidae</taxon>
        <taxon>Agaricales</taxon>
        <taxon>Agaricineae</taxon>
        <taxon>Hydnangiaceae</taxon>
        <taxon>Laccaria</taxon>
    </lineage>
</organism>
<evidence type="ECO:0000313" key="6">
    <source>
        <dbReference type="Proteomes" id="UP000054477"/>
    </source>
</evidence>
<dbReference type="PANTHER" id="PTHR10039">
    <property type="entry name" value="AMELOGENIN"/>
    <property type="match status" value="1"/>
</dbReference>
<keyword evidence="3" id="KW-1133">Transmembrane helix</keyword>